<protein>
    <submittedName>
        <fullName evidence="10">ABC transporter permease</fullName>
    </submittedName>
</protein>
<organism evidence="10 11">
    <name type="scientific">Streptomyces sparsogenes DSM 40356</name>
    <dbReference type="NCBI Taxonomy" id="1331668"/>
    <lineage>
        <taxon>Bacteria</taxon>
        <taxon>Bacillati</taxon>
        <taxon>Actinomycetota</taxon>
        <taxon>Actinomycetes</taxon>
        <taxon>Kitasatosporales</taxon>
        <taxon>Streptomycetaceae</taxon>
        <taxon>Streptomyces</taxon>
    </lineage>
</organism>
<dbReference type="InterPro" id="IPR035906">
    <property type="entry name" value="MetI-like_sf"/>
</dbReference>
<dbReference type="GO" id="GO:0055085">
    <property type="term" value="P:transmembrane transport"/>
    <property type="evidence" value="ECO:0007669"/>
    <property type="project" value="InterPro"/>
</dbReference>
<dbReference type="SUPFAM" id="SSF161098">
    <property type="entry name" value="MetI-like"/>
    <property type="match status" value="1"/>
</dbReference>
<evidence type="ECO:0000256" key="7">
    <source>
        <dbReference type="ARBA" id="ARBA00023136"/>
    </source>
</evidence>
<evidence type="ECO:0000313" key="10">
    <source>
        <dbReference type="EMBL" id="OMI38671.1"/>
    </source>
</evidence>
<evidence type="ECO:0000259" key="9">
    <source>
        <dbReference type="PROSITE" id="PS50928"/>
    </source>
</evidence>
<dbReference type="RefSeq" id="WP_065961721.1">
    <property type="nucleotide sequence ID" value="NZ_ASQP01000212.1"/>
</dbReference>
<dbReference type="Proteomes" id="UP000186168">
    <property type="component" value="Unassembled WGS sequence"/>
</dbReference>
<dbReference type="Gene3D" id="1.10.3720.10">
    <property type="entry name" value="MetI-like"/>
    <property type="match status" value="1"/>
</dbReference>
<dbReference type="Pfam" id="PF00528">
    <property type="entry name" value="BPD_transp_1"/>
    <property type="match status" value="1"/>
</dbReference>
<gene>
    <name evidence="10" type="ORF">SPAR_14944</name>
</gene>
<comment type="subcellular location">
    <subcellularLocation>
        <location evidence="1">Cell inner membrane</location>
        <topology evidence="1">Multi-pass membrane protein</topology>
    </subcellularLocation>
    <subcellularLocation>
        <location evidence="8">Cell membrane</location>
        <topology evidence="8">Multi-pass membrane protein</topology>
    </subcellularLocation>
</comment>
<dbReference type="STRING" id="67365.GCA_001704635_06021"/>
<evidence type="ECO:0000256" key="2">
    <source>
        <dbReference type="ARBA" id="ARBA00022448"/>
    </source>
</evidence>
<feature type="transmembrane region" description="Helical" evidence="8">
    <location>
        <begin position="98"/>
        <end position="120"/>
    </location>
</feature>
<keyword evidence="6 8" id="KW-1133">Transmembrane helix</keyword>
<dbReference type="PANTHER" id="PTHR43357">
    <property type="entry name" value="INNER MEMBRANE ABC TRANSPORTER PERMEASE PROTEIN YDCV"/>
    <property type="match status" value="1"/>
</dbReference>
<comment type="similarity">
    <text evidence="8">Belongs to the binding-protein-dependent transport system permease family.</text>
</comment>
<evidence type="ECO:0000256" key="5">
    <source>
        <dbReference type="ARBA" id="ARBA00022692"/>
    </source>
</evidence>
<dbReference type="AlphaFoldDB" id="A0A1R1SK34"/>
<comment type="caution">
    <text evidence="10">The sequence shown here is derived from an EMBL/GenBank/DDBJ whole genome shotgun (WGS) entry which is preliminary data.</text>
</comment>
<evidence type="ECO:0000256" key="1">
    <source>
        <dbReference type="ARBA" id="ARBA00004429"/>
    </source>
</evidence>
<feature type="transmembrane region" description="Helical" evidence="8">
    <location>
        <begin position="231"/>
        <end position="252"/>
    </location>
</feature>
<evidence type="ECO:0000313" key="11">
    <source>
        <dbReference type="Proteomes" id="UP000186168"/>
    </source>
</evidence>
<dbReference type="GO" id="GO:0005886">
    <property type="term" value="C:plasma membrane"/>
    <property type="evidence" value="ECO:0007669"/>
    <property type="project" value="UniProtKB-SubCell"/>
</dbReference>
<evidence type="ECO:0000256" key="3">
    <source>
        <dbReference type="ARBA" id="ARBA00022475"/>
    </source>
</evidence>
<feature type="transmembrane region" description="Helical" evidence="8">
    <location>
        <begin position="61"/>
        <end position="86"/>
    </location>
</feature>
<proteinExistence type="inferred from homology"/>
<keyword evidence="11" id="KW-1185">Reference proteome</keyword>
<keyword evidence="7 8" id="KW-0472">Membrane</keyword>
<dbReference type="PROSITE" id="PS50928">
    <property type="entry name" value="ABC_TM1"/>
    <property type="match status" value="1"/>
</dbReference>
<keyword evidence="2 8" id="KW-0813">Transport</keyword>
<evidence type="ECO:0000256" key="6">
    <source>
        <dbReference type="ARBA" id="ARBA00022989"/>
    </source>
</evidence>
<keyword evidence="3" id="KW-1003">Cell membrane</keyword>
<accession>A0A1R1SK34</accession>
<dbReference type="PANTHER" id="PTHR43357:SF4">
    <property type="entry name" value="INNER MEMBRANE ABC TRANSPORTER PERMEASE PROTEIN YDCV"/>
    <property type="match status" value="1"/>
</dbReference>
<keyword evidence="5 8" id="KW-0812">Transmembrane</keyword>
<feature type="transmembrane region" description="Helical" evidence="8">
    <location>
        <begin position="173"/>
        <end position="195"/>
    </location>
</feature>
<evidence type="ECO:0000256" key="4">
    <source>
        <dbReference type="ARBA" id="ARBA00022519"/>
    </source>
</evidence>
<evidence type="ECO:0000256" key="8">
    <source>
        <dbReference type="RuleBase" id="RU363032"/>
    </source>
</evidence>
<reference evidence="10 11" key="1">
    <citation type="submission" date="2013-05" db="EMBL/GenBank/DDBJ databases">
        <title>Genome sequence of Streptomyces sparsogenes DSM 40356.</title>
        <authorList>
            <person name="Coyne S."/>
            <person name="Seebeck F.P."/>
        </authorList>
    </citation>
    <scope>NUCLEOTIDE SEQUENCE [LARGE SCALE GENOMIC DNA]</scope>
    <source>
        <strain evidence="10 11">DSM 40356</strain>
    </source>
</reference>
<keyword evidence="4" id="KW-0997">Cell inner membrane</keyword>
<sequence>MSRRIPLKIFGALVALWLVAPTLVVIPLSFTGQRSLAFPPERWSLRWYEAFFDDRRWVADLLNSLQIAALVGVLATVAGTAASYALTRGRFRGRGVAGALLIAPMLVPTVVFGVGVYALFLELRLVGTFTGFLVAHTVLALPFVIIPVSSVLSRFDTTLERAAAICGASRARAFFRVTLPVIAPGLLSGFMFAFVTSFDEVVVSLFISSPYLETLPVRMYSSIQRDVDPTIAAAATLIICFTSALIAVALLAQSRRRRVS</sequence>
<feature type="transmembrane region" description="Helical" evidence="8">
    <location>
        <begin position="132"/>
        <end position="152"/>
    </location>
</feature>
<dbReference type="EMBL" id="ASQP01000212">
    <property type="protein sequence ID" value="OMI38671.1"/>
    <property type="molecule type" value="Genomic_DNA"/>
</dbReference>
<dbReference type="CDD" id="cd06261">
    <property type="entry name" value="TM_PBP2"/>
    <property type="match status" value="1"/>
</dbReference>
<dbReference type="InterPro" id="IPR000515">
    <property type="entry name" value="MetI-like"/>
</dbReference>
<dbReference type="GeneID" id="96743583"/>
<feature type="domain" description="ABC transmembrane type-1" evidence="9">
    <location>
        <begin position="61"/>
        <end position="250"/>
    </location>
</feature>
<name>A0A1R1SK34_9ACTN</name>